<gene>
    <name evidence="1" type="ORF">QFC24_002339</name>
</gene>
<sequence>MSSELLEVLMCGTGEYTTGWTGSGGSQSDKKVGVVGLTMFDLRRRGKVGNLTMVGTSGGKFPQIRQHLKEKIGDVYGLDTSGRPGVSKTVERNPVLTLRSHPIRFNGLPEGDVRDPEAYKTAIARLPKGSAVIIFTPDSTHYPIAKLALESGHHVMVTKPATQLLEHHQELSTLAAKKGLVCWVEHHKRYDPAYSDAKMRSANIGDFSFFTSYMSQPKSQLETFRAWAGIDSDISYYLNSHHIDIHCWLVEGKFKPVKVTASAATGIATSEPYNCVKQTEDTITLLVEWESLTPEKRKGTAVYTASWTAPTKSGVHSEQFFHYMGSKGEINVNQARRGYDVTVDGEGRTCYNPFYMKYSPAEDGSFDGQRGYGYLSFEKWIDAITKVNKGEAKPELYDEYGLPTIKNTYVIFPFIHHPDTLLIVFAILEYSILTTAIIRAGRISLDEKRSVNIAQDGNGEYKLE</sequence>
<proteinExistence type="predicted"/>
<evidence type="ECO:0000313" key="1">
    <source>
        <dbReference type="EMBL" id="KAJ9126067.1"/>
    </source>
</evidence>
<comment type="caution">
    <text evidence="1">The sequence shown here is derived from an EMBL/GenBank/DDBJ whole genome shotgun (WGS) entry which is preliminary data.</text>
</comment>
<name>A0ACC2XQ67_9TREE</name>
<dbReference type="EMBL" id="JASBWV010000006">
    <property type="protein sequence ID" value="KAJ9126067.1"/>
    <property type="molecule type" value="Genomic_DNA"/>
</dbReference>
<accession>A0ACC2XQ67</accession>
<organism evidence="1 2">
    <name type="scientific">Naganishia onofrii</name>
    <dbReference type="NCBI Taxonomy" id="1851511"/>
    <lineage>
        <taxon>Eukaryota</taxon>
        <taxon>Fungi</taxon>
        <taxon>Dikarya</taxon>
        <taxon>Basidiomycota</taxon>
        <taxon>Agaricomycotina</taxon>
        <taxon>Tremellomycetes</taxon>
        <taxon>Filobasidiales</taxon>
        <taxon>Filobasidiaceae</taxon>
        <taxon>Naganishia</taxon>
    </lineage>
</organism>
<keyword evidence="2" id="KW-1185">Reference proteome</keyword>
<dbReference type="Proteomes" id="UP001234202">
    <property type="component" value="Unassembled WGS sequence"/>
</dbReference>
<evidence type="ECO:0000313" key="2">
    <source>
        <dbReference type="Proteomes" id="UP001234202"/>
    </source>
</evidence>
<protein>
    <submittedName>
        <fullName evidence="1">Uncharacterized protein</fullName>
    </submittedName>
</protein>
<reference evidence="1" key="1">
    <citation type="submission" date="2023-04" db="EMBL/GenBank/DDBJ databases">
        <title>Draft Genome sequencing of Naganishia species isolated from polar environments using Oxford Nanopore Technology.</title>
        <authorList>
            <person name="Leo P."/>
            <person name="Venkateswaran K."/>
        </authorList>
    </citation>
    <scope>NUCLEOTIDE SEQUENCE</scope>
    <source>
        <strain evidence="1">DBVPG 5303</strain>
    </source>
</reference>